<dbReference type="EMBL" id="BTGU01000019">
    <property type="protein sequence ID" value="GMN44803.1"/>
    <property type="molecule type" value="Genomic_DNA"/>
</dbReference>
<reference evidence="1" key="1">
    <citation type="submission" date="2023-07" db="EMBL/GenBank/DDBJ databases">
        <title>draft genome sequence of fig (Ficus carica).</title>
        <authorList>
            <person name="Takahashi T."/>
            <person name="Nishimura K."/>
        </authorList>
    </citation>
    <scope>NUCLEOTIDE SEQUENCE</scope>
</reference>
<sequence>MAVGRKMKMAKKIADDDLEILIALRVSISGFEVLQGGDKKESKREFGEEHKFIYGS</sequence>
<accession>A0AA88AF95</accession>
<evidence type="ECO:0000313" key="1">
    <source>
        <dbReference type="EMBL" id="GMN44803.1"/>
    </source>
</evidence>
<comment type="caution">
    <text evidence="1">The sequence shown here is derived from an EMBL/GenBank/DDBJ whole genome shotgun (WGS) entry which is preliminary data.</text>
</comment>
<dbReference type="AlphaFoldDB" id="A0AA88AF95"/>
<protein>
    <submittedName>
        <fullName evidence="1">Uncharacterized protein</fullName>
    </submittedName>
</protein>
<proteinExistence type="predicted"/>
<dbReference type="Proteomes" id="UP001187192">
    <property type="component" value="Unassembled WGS sequence"/>
</dbReference>
<keyword evidence="2" id="KW-1185">Reference proteome</keyword>
<organism evidence="1 2">
    <name type="scientific">Ficus carica</name>
    <name type="common">Common fig</name>
    <dbReference type="NCBI Taxonomy" id="3494"/>
    <lineage>
        <taxon>Eukaryota</taxon>
        <taxon>Viridiplantae</taxon>
        <taxon>Streptophyta</taxon>
        <taxon>Embryophyta</taxon>
        <taxon>Tracheophyta</taxon>
        <taxon>Spermatophyta</taxon>
        <taxon>Magnoliopsida</taxon>
        <taxon>eudicotyledons</taxon>
        <taxon>Gunneridae</taxon>
        <taxon>Pentapetalae</taxon>
        <taxon>rosids</taxon>
        <taxon>fabids</taxon>
        <taxon>Rosales</taxon>
        <taxon>Moraceae</taxon>
        <taxon>Ficeae</taxon>
        <taxon>Ficus</taxon>
    </lineage>
</organism>
<evidence type="ECO:0000313" key="2">
    <source>
        <dbReference type="Proteomes" id="UP001187192"/>
    </source>
</evidence>
<name>A0AA88AF95_FICCA</name>
<gene>
    <name evidence="1" type="ORF">TIFTF001_014005</name>
</gene>